<feature type="compositionally biased region" description="Polar residues" evidence="1">
    <location>
        <begin position="39"/>
        <end position="50"/>
    </location>
</feature>
<dbReference type="PANTHER" id="PTHR12302:SF2">
    <property type="entry name" value="STAPHYLOCOCCAL NUCLEASE DOMAIN-CONTAINING PROTEIN 1"/>
    <property type="match status" value="1"/>
</dbReference>
<feature type="region of interest" description="Disordered" evidence="1">
    <location>
        <begin position="1"/>
        <end position="77"/>
    </location>
</feature>
<dbReference type="Pfam" id="PF00565">
    <property type="entry name" value="SNase"/>
    <property type="match status" value="3"/>
</dbReference>
<evidence type="ECO:0000256" key="1">
    <source>
        <dbReference type="SAM" id="MobiDB-lite"/>
    </source>
</evidence>
<name>A0AAV7KAB4_9METZ</name>
<evidence type="ECO:0000313" key="4">
    <source>
        <dbReference type="Proteomes" id="UP001165289"/>
    </source>
</evidence>
<proteinExistence type="predicted"/>
<dbReference type="Proteomes" id="UP001165289">
    <property type="component" value="Unassembled WGS sequence"/>
</dbReference>
<organism evidence="3 4">
    <name type="scientific">Oopsacas minuta</name>
    <dbReference type="NCBI Taxonomy" id="111878"/>
    <lineage>
        <taxon>Eukaryota</taxon>
        <taxon>Metazoa</taxon>
        <taxon>Porifera</taxon>
        <taxon>Hexactinellida</taxon>
        <taxon>Hexasterophora</taxon>
        <taxon>Lyssacinosida</taxon>
        <taxon>Leucopsacidae</taxon>
        <taxon>Oopsacas</taxon>
    </lineage>
</organism>
<dbReference type="GO" id="GO:0005634">
    <property type="term" value="C:nucleus"/>
    <property type="evidence" value="ECO:0007669"/>
    <property type="project" value="TreeGrafter"/>
</dbReference>
<dbReference type="PANTHER" id="PTHR12302">
    <property type="entry name" value="EBNA2 BINDING PROTEIN P100"/>
    <property type="match status" value="1"/>
</dbReference>
<comment type="caution">
    <text evidence="3">The sequence shown here is derived from an EMBL/GenBank/DDBJ whole genome shotgun (WGS) entry which is preliminary data.</text>
</comment>
<dbReference type="Gene3D" id="2.40.50.90">
    <property type="match status" value="4"/>
</dbReference>
<dbReference type="SUPFAM" id="SSF50199">
    <property type="entry name" value="Staphylococcal nuclease"/>
    <property type="match status" value="4"/>
</dbReference>
<dbReference type="InterPro" id="IPR016071">
    <property type="entry name" value="Staphylococal_nuclease_OB-fold"/>
</dbReference>
<feature type="region of interest" description="Disordered" evidence="1">
    <location>
        <begin position="119"/>
        <end position="143"/>
    </location>
</feature>
<feature type="domain" description="TNase-like" evidence="2">
    <location>
        <begin position="404"/>
        <end position="562"/>
    </location>
</feature>
<dbReference type="SMART" id="SM00318">
    <property type="entry name" value="SNc"/>
    <property type="match status" value="3"/>
</dbReference>
<dbReference type="GO" id="GO:0006402">
    <property type="term" value="P:mRNA catabolic process"/>
    <property type="evidence" value="ECO:0007669"/>
    <property type="project" value="TreeGrafter"/>
</dbReference>
<protein>
    <submittedName>
        <fullName evidence="3">Nuclease domain-containing protein 1-like</fullName>
    </submittedName>
</protein>
<feature type="domain" description="TNase-like" evidence="2">
    <location>
        <begin position="256"/>
        <end position="389"/>
    </location>
</feature>
<dbReference type="InterPro" id="IPR035437">
    <property type="entry name" value="SNase_OB-fold_sf"/>
</dbReference>
<dbReference type="GO" id="GO:0003723">
    <property type="term" value="F:RNA binding"/>
    <property type="evidence" value="ECO:0007669"/>
    <property type="project" value="TreeGrafter"/>
</dbReference>
<sequence>MATIESVSPDPIGDMNSIHQDIPPAPPSLDPPISVPDTSFASQLTKSATPSAPYHPVQPTYKQPPAPQAPQQQDRSLTELTDKGDAIVKQVISGDTLLIRAQKGLNGPPTEQQITLTMIQGPKLGRRPGPRDTDSSEGTQDEPYAWASREFLRQLVIGELVQYSVEITVKNSKKIAKVMYNNENLSEKIVRAGLAKLREQPSKKGTEEYDRIVQFKEEAEALKLGMYSMVTTDSIRNVQTINQDTSTQFVDKHKGKILDGIVEQVLNGNTLRLCIPSTHQNFTAQITGIRCPSRDDPQDDPELGLRAKYAVEIRLLQRDVKIRFDGINNQVPLVTILHVRGNIAEYLIQEGFARVMQWSQKHLPDQQTRDKYKQLENAAKQKGVKIWLGAPPLSSSQSYSTDKKKYQAKVLEIVSAEQLILKTGDKQDSIQKVFLSSTRGPPRKEFESSRPTRALYDQPFFFEAREFLRKWLVGKKVSVEVDYTRPPQDQYSERICVTIIAPQGAGGGTNDNVKNVAEALIIRGLGLAIRHKGGDDLRSQHLDALMRAEGIAKDEGRGLHAKKMPDNAILKVAELSTDVSKARTFQSSLQRSGRVKAVVEYVTSGNRFRVYIPKEQILISFILTGISCPKGPGGPVQQGQEEPYGIDAINFSKEKVLQHDVSIIIYLVCGFMPL</sequence>
<reference evidence="3 4" key="1">
    <citation type="journal article" date="2023" name="BMC Biol.">
        <title>The compact genome of the sponge Oopsacas minuta (Hexactinellida) is lacking key metazoan core genes.</title>
        <authorList>
            <person name="Santini S."/>
            <person name="Schenkelaars Q."/>
            <person name="Jourda C."/>
            <person name="Duchesne M."/>
            <person name="Belahbib H."/>
            <person name="Rocher C."/>
            <person name="Selva M."/>
            <person name="Riesgo A."/>
            <person name="Vervoort M."/>
            <person name="Leys S.P."/>
            <person name="Kodjabachian L."/>
            <person name="Le Bivic A."/>
            <person name="Borchiellini C."/>
            <person name="Claverie J.M."/>
            <person name="Renard E."/>
        </authorList>
    </citation>
    <scope>NUCLEOTIDE SEQUENCE [LARGE SCALE GENOMIC DNA]</scope>
    <source>
        <strain evidence="3">SPO-2</strain>
    </source>
</reference>
<evidence type="ECO:0000259" key="2">
    <source>
        <dbReference type="PROSITE" id="PS50830"/>
    </source>
</evidence>
<dbReference type="AlphaFoldDB" id="A0AAV7KAB4"/>
<dbReference type="GO" id="GO:0004518">
    <property type="term" value="F:nuclease activity"/>
    <property type="evidence" value="ECO:0007669"/>
    <property type="project" value="TreeGrafter"/>
</dbReference>
<feature type="domain" description="TNase-like" evidence="2">
    <location>
        <begin position="82"/>
        <end position="229"/>
    </location>
</feature>
<accession>A0AAV7KAB4</accession>
<feature type="compositionally biased region" description="Pro residues" evidence="1">
    <location>
        <begin position="23"/>
        <end position="34"/>
    </location>
</feature>
<keyword evidence="4" id="KW-1185">Reference proteome</keyword>
<dbReference type="EMBL" id="JAKMXF010000110">
    <property type="protein sequence ID" value="KAI6658077.1"/>
    <property type="molecule type" value="Genomic_DNA"/>
</dbReference>
<evidence type="ECO:0000313" key="3">
    <source>
        <dbReference type="EMBL" id="KAI6658077.1"/>
    </source>
</evidence>
<gene>
    <name evidence="3" type="ORF">LOD99_15790</name>
</gene>
<dbReference type="PROSITE" id="PS50830">
    <property type="entry name" value="TNASE_3"/>
    <property type="match status" value="3"/>
</dbReference>
<dbReference type="GO" id="GO:0005829">
    <property type="term" value="C:cytosol"/>
    <property type="evidence" value="ECO:0007669"/>
    <property type="project" value="TreeGrafter"/>
</dbReference>